<dbReference type="RefSeq" id="XP_049317941.1">
    <property type="nucleotide sequence ID" value="XM_049461984.1"/>
</dbReference>
<gene>
    <name evidence="3" type="primary">LOC125780197</name>
</gene>
<evidence type="ECO:0000313" key="2">
    <source>
        <dbReference type="Proteomes" id="UP001652620"/>
    </source>
</evidence>
<sequence>MDNSRKTGAAGGRGCKLSELDTLVLEVIGKESPTCDGIRPQENDGEDMSLQDLIGITLNESNDSNSPLVITEVTATKKEEKPVPMPESSRKRKRYMENGSSAHGEAEIKKLKMDEKVECQIENLKLQNKNFHLKNKALQIKILEQKCMGRKGAYTPLFF</sequence>
<reference evidence="3" key="1">
    <citation type="submission" date="2025-08" db="UniProtKB">
        <authorList>
            <consortium name="RefSeq"/>
        </authorList>
    </citation>
    <scope>IDENTIFICATION</scope>
    <source>
        <tissue evidence="3">Adult</tissue>
    </source>
</reference>
<keyword evidence="2" id="KW-1185">Reference proteome</keyword>
<name>A0ABM3K906_BACDO</name>
<organism evidence="2 3">
    <name type="scientific">Bactrocera dorsalis</name>
    <name type="common">Oriental fruit fly</name>
    <name type="synonym">Dacus dorsalis</name>
    <dbReference type="NCBI Taxonomy" id="27457"/>
    <lineage>
        <taxon>Eukaryota</taxon>
        <taxon>Metazoa</taxon>
        <taxon>Ecdysozoa</taxon>
        <taxon>Arthropoda</taxon>
        <taxon>Hexapoda</taxon>
        <taxon>Insecta</taxon>
        <taxon>Pterygota</taxon>
        <taxon>Neoptera</taxon>
        <taxon>Endopterygota</taxon>
        <taxon>Diptera</taxon>
        <taxon>Brachycera</taxon>
        <taxon>Muscomorpha</taxon>
        <taxon>Tephritoidea</taxon>
        <taxon>Tephritidae</taxon>
        <taxon>Bactrocera</taxon>
        <taxon>Bactrocera</taxon>
    </lineage>
</organism>
<evidence type="ECO:0000256" key="1">
    <source>
        <dbReference type="SAM" id="MobiDB-lite"/>
    </source>
</evidence>
<protein>
    <submittedName>
        <fullName evidence="3">Uncharacterized protein LOC125780197 isoform X2</fullName>
    </submittedName>
</protein>
<evidence type="ECO:0000313" key="3">
    <source>
        <dbReference type="RefSeq" id="XP_049317941.1"/>
    </source>
</evidence>
<feature type="region of interest" description="Disordered" evidence="1">
    <location>
        <begin position="76"/>
        <end position="109"/>
    </location>
</feature>
<proteinExistence type="predicted"/>
<dbReference type="GeneID" id="125780197"/>
<accession>A0ABM3K906</accession>
<dbReference type="Proteomes" id="UP001652620">
    <property type="component" value="Unplaced"/>
</dbReference>